<gene>
    <name evidence="1" type="ORF">QWY96_07155</name>
</gene>
<organism evidence="1 2">
    <name type="scientific">Vibrio artabrorum</name>
    <dbReference type="NCBI Taxonomy" id="446374"/>
    <lineage>
        <taxon>Bacteria</taxon>
        <taxon>Pseudomonadati</taxon>
        <taxon>Pseudomonadota</taxon>
        <taxon>Gammaproteobacteria</taxon>
        <taxon>Vibrionales</taxon>
        <taxon>Vibrionaceae</taxon>
        <taxon>Vibrio</taxon>
    </lineage>
</organism>
<evidence type="ECO:0000313" key="2">
    <source>
        <dbReference type="Proteomes" id="UP001223712"/>
    </source>
</evidence>
<name>A0ABT8CIZ3_9VIBR</name>
<dbReference type="EMBL" id="JAUFQY010000001">
    <property type="protein sequence ID" value="MDN3700726.1"/>
    <property type="molecule type" value="Genomic_DNA"/>
</dbReference>
<reference evidence="2" key="1">
    <citation type="journal article" date="2019" name="Int. J. Syst. Evol. Microbiol.">
        <title>The Global Catalogue of Microorganisms (GCM) 10K type strain sequencing project: providing services to taxonomists for standard genome sequencing and annotation.</title>
        <authorList>
            <consortium name="The Broad Institute Genomics Platform"/>
            <consortium name="The Broad Institute Genome Sequencing Center for Infectious Disease"/>
            <person name="Wu L."/>
            <person name="Ma J."/>
        </authorList>
    </citation>
    <scope>NUCLEOTIDE SEQUENCE [LARGE SCALE GENOMIC DNA]</scope>
    <source>
        <strain evidence="2">CECT 7226</strain>
    </source>
</reference>
<dbReference type="Proteomes" id="UP001223712">
    <property type="component" value="Unassembled WGS sequence"/>
</dbReference>
<evidence type="ECO:0000313" key="1">
    <source>
        <dbReference type="EMBL" id="MDN3700726.1"/>
    </source>
</evidence>
<accession>A0ABT8CIZ3</accession>
<comment type="caution">
    <text evidence="1">The sequence shown here is derived from an EMBL/GenBank/DDBJ whole genome shotgun (WGS) entry which is preliminary data.</text>
</comment>
<dbReference type="RefSeq" id="WP_290334779.1">
    <property type="nucleotide sequence ID" value="NZ_JAUFQY010000001.1"/>
</dbReference>
<proteinExistence type="predicted"/>
<keyword evidence="2" id="KW-1185">Reference proteome</keyword>
<protein>
    <submittedName>
        <fullName evidence="1">Uncharacterized protein</fullName>
    </submittedName>
</protein>
<sequence length="579" mass="65896">MVDQVDGRDIRIKVGGGGIKDGAGSPFNQCMAAAYTLFAYYTAFNDTVIQEVRHPIKVVTSKAEGRTSKISQVRAYKGRASKDVKALFASLEENRHSEASDQEAGFIVADINKRDTVGVIDGITFLQTLEMLSKSYSNDPHDTLIYFLDNQGDKTKVHVSVALQHLSQNLNLLSNFRGDLTDHLVKTYTDIVEHQKMTAFNWTRREDSVWVMNKQVIEINRMARTKRANRIAYAALSCMTDVSLRNALIPLSYSEKNYDGDITVSFKYLDGSKGEFTVAAKYRPFLQLVERYAATRNPLPKEHSYGFCRAKKPPFLVPFGSKSLTYQWLEGEVPIKQYMLSELGIGYGNYFLNITSGRIRVTHSDLEYKPEEKGLTAQKILQHSLNVAQKRYRNGHPVSNKKQISQGMLALSYIAEGKTRNEAVALVKKELEIPVLEYEVWKKRNQPTNPNGIDCNGKVDLVYEKDWHYAARKFAEKRGIIKEGQDITCYQYDLCIFCKSAKLVDDPYAIYKLLSFLEALEEGIDQYPERAAIIQLKIEQFQLHLKDLPLETIEKAEDLLEEKGRYPLFDSLSSVTQYL</sequence>